<feature type="compositionally biased region" description="Basic and acidic residues" evidence="1">
    <location>
        <begin position="1"/>
        <end position="15"/>
    </location>
</feature>
<organism evidence="2 3">
    <name type="scientific">Dreissena polymorpha</name>
    <name type="common">Zebra mussel</name>
    <name type="synonym">Mytilus polymorpha</name>
    <dbReference type="NCBI Taxonomy" id="45954"/>
    <lineage>
        <taxon>Eukaryota</taxon>
        <taxon>Metazoa</taxon>
        <taxon>Spiralia</taxon>
        <taxon>Lophotrochozoa</taxon>
        <taxon>Mollusca</taxon>
        <taxon>Bivalvia</taxon>
        <taxon>Autobranchia</taxon>
        <taxon>Heteroconchia</taxon>
        <taxon>Euheterodonta</taxon>
        <taxon>Imparidentia</taxon>
        <taxon>Neoheterodontei</taxon>
        <taxon>Myida</taxon>
        <taxon>Dreissenoidea</taxon>
        <taxon>Dreissenidae</taxon>
        <taxon>Dreissena</taxon>
    </lineage>
</organism>
<reference evidence="2" key="2">
    <citation type="submission" date="2020-11" db="EMBL/GenBank/DDBJ databases">
        <authorList>
            <person name="McCartney M.A."/>
            <person name="Auch B."/>
            <person name="Kono T."/>
            <person name="Mallez S."/>
            <person name="Becker A."/>
            <person name="Gohl D.M."/>
            <person name="Silverstein K.A.T."/>
            <person name="Koren S."/>
            <person name="Bechman K.B."/>
            <person name="Herman A."/>
            <person name="Abrahante J.E."/>
            <person name="Garbe J."/>
        </authorList>
    </citation>
    <scope>NUCLEOTIDE SEQUENCE</scope>
    <source>
        <strain evidence="2">Duluth1</strain>
        <tissue evidence="2">Whole animal</tissue>
    </source>
</reference>
<sequence length="136" mass="14691">MEQRNLPYERDRHPTSDSFTSISRSETDDSWVRKCCWSSGNVADVDDYDADLSDSAVDVYHAAANVGGCSNGGCCEVDIDAADADDSLCDDDVGGGVAGGDNAADLMSVMLFETVYMLLSMVVRPMLVMIMPYYSC</sequence>
<evidence type="ECO:0000256" key="1">
    <source>
        <dbReference type="SAM" id="MobiDB-lite"/>
    </source>
</evidence>
<reference evidence="2" key="1">
    <citation type="journal article" date="2019" name="bioRxiv">
        <title>The Genome of the Zebra Mussel, Dreissena polymorpha: A Resource for Invasive Species Research.</title>
        <authorList>
            <person name="McCartney M.A."/>
            <person name="Auch B."/>
            <person name="Kono T."/>
            <person name="Mallez S."/>
            <person name="Zhang Y."/>
            <person name="Obille A."/>
            <person name="Becker A."/>
            <person name="Abrahante J.E."/>
            <person name="Garbe J."/>
            <person name="Badalamenti J.P."/>
            <person name="Herman A."/>
            <person name="Mangelson H."/>
            <person name="Liachko I."/>
            <person name="Sullivan S."/>
            <person name="Sone E.D."/>
            <person name="Koren S."/>
            <person name="Silverstein K.A.T."/>
            <person name="Beckman K.B."/>
            <person name="Gohl D.M."/>
        </authorList>
    </citation>
    <scope>NUCLEOTIDE SEQUENCE</scope>
    <source>
        <strain evidence="2">Duluth1</strain>
        <tissue evidence="2">Whole animal</tissue>
    </source>
</reference>
<keyword evidence="3" id="KW-1185">Reference proteome</keyword>
<evidence type="ECO:0000313" key="3">
    <source>
        <dbReference type="Proteomes" id="UP000828390"/>
    </source>
</evidence>
<dbReference type="Proteomes" id="UP000828390">
    <property type="component" value="Unassembled WGS sequence"/>
</dbReference>
<protein>
    <submittedName>
        <fullName evidence="2">Uncharacterized protein</fullName>
    </submittedName>
</protein>
<gene>
    <name evidence="2" type="ORF">DPMN_114286</name>
</gene>
<feature type="region of interest" description="Disordered" evidence="1">
    <location>
        <begin position="1"/>
        <end position="23"/>
    </location>
</feature>
<evidence type="ECO:0000313" key="2">
    <source>
        <dbReference type="EMBL" id="KAH3840830.1"/>
    </source>
</evidence>
<accession>A0A9D4KJ09</accession>
<comment type="caution">
    <text evidence="2">The sequence shown here is derived from an EMBL/GenBank/DDBJ whole genome shotgun (WGS) entry which is preliminary data.</text>
</comment>
<dbReference type="AlphaFoldDB" id="A0A9D4KJ09"/>
<name>A0A9D4KJ09_DREPO</name>
<proteinExistence type="predicted"/>
<dbReference type="EMBL" id="JAIWYP010000004">
    <property type="protein sequence ID" value="KAH3840830.1"/>
    <property type="molecule type" value="Genomic_DNA"/>
</dbReference>